<dbReference type="Pfam" id="PF21758">
    <property type="entry name" value="PAC_bac"/>
    <property type="match status" value="1"/>
</dbReference>
<evidence type="ECO:0000313" key="2">
    <source>
        <dbReference type="EMBL" id="MBV7390749.1"/>
    </source>
</evidence>
<dbReference type="EMBL" id="JAHUZB010000003">
    <property type="protein sequence ID" value="MBV7390749.1"/>
    <property type="molecule type" value="Genomic_DNA"/>
</dbReference>
<accession>A0ABS6TCW9</accession>
<name>A0ABS6TCW9_9ENTE</name>
<reference evidence="2 3" key="1">
    <citation type="submission" date="2021-06" db="EMBL/GenBank/DDBJ databases">
        <title>Enterococcus alishanensis sp. nov., a novel lactic acid bacterium isolated from fresh coffee beans.</title>
        <authorList>
            <person name="Chen Y.-S."/>
        </authorList>
    </citation>
    <scope>NUCLEOTIDE SEQUENCE [LARGE SCALE GENOMIC DNA]</scope>
    <source>
        <strain evidence="2 3">ALS3</strain>
    </source>
</reference>
<sequence length="130" mass="14623">MRKKFSVTQAGYQIKLTAEFIGNDLLLVITGGDTPHLGTVSIFNAEEQDVLRFPSHDGRFHKDDLLAEKLIENLTEQPIGNIVVTSGVHVNQITKEQIIASFQMIEKLADQLSGWLKNNQPNLPEAEYYQ</sequence>
<keyword evidence="3" id="KW-1185">Reference proteome</keyword>
<dbReference type="Proteomes" id="UP000774130">
    <property type="component" value="Unassembled WGS sequence"/>
</dbReference>
<dbReference type="RefSeq" id="WP_218325804.1">
    <property type="nucleotide sequence ID" value="NZ_JAHUZB010000003.1"/>
</dbReference>
<protein>
    <submittedName>
        <fullName evidence="2">Amino acid decarboxylase</fullName>
    </submittedName>
</protein>
<evidence type="ECO:0000313" key="3">
    <source>
        <dbReference type="Proteomes" id="UP000774130"/>
    </source>
</evidence>
<feature type="domain" description="Prenylated flavin chaperone LpdD-like" evidence="1">
    <location>
        <begin position="9"/>
        <end position="117"/>
    </location>
</feature>
<organism evidence="2 3">
    <name type="scientific">Enterococcus alishanensis</name>
    <dbReference type="NCBI Taxonomy" id="1303817"/>
    <lineage>
        <taxon>Bacteria</taxon>
        <taxon>Bacillati</taxon>
        <taxon>Bacillota</taxon>
        <taxon>Bacilli</taxon>
        <taxon>Lactobacillales</taxon>
        <taxon>Enterococcaceae</taxon>
        <taxon>Enterococcus</taxon>
    </lineage>
</organism>
<proteinExistence type="predicted"/>
<evidence type="ECO:0000259" key="1">
    <source>
        <dbReference type="Pfam" id="PF21758"/>
    </source>
</evidence>
<comment type="caution">
    <text evidence="2">The sequence shown here is derived from an EMBL/GenBank/DDBJ whole genome shotgun (WGS) entry which is preliminary data.</text>
</comment>
<dbReference type="InterPro" id="IPR048844">
    <property type="entry name" value="LpdD_chaperone-like"/>
</dbReference>
<gene>
    <name evidence="2" type="ORF">KUA55_08665</name>
</gene>